<dbReference type="Proteomes" id="UP000318288">
    <property type="component" value="Unassembled WGS sequence"/>
</dbReference>
<keyword evidence="1" id="KW-0732">Signal</keyword>
<dbReference type="RefSeq" id="WP_146458455.1">
    <property type="nucleotide sequence ID" value="NZ_SJPW01000003.1"/>
</dbReference>
<dbReference type="EMBL" id="SJPW01000003">
    <property type="protein sequence ID" value="TWU57084.1"/>
    <property type="molecule type" value="Genomic_DNA"/>
</dbReference>
<dbReference type="Pfam" id="PF00884">
    <property type="entry name" value="Sulfatase"/>
    <property type="match status" value="1"/>
</dbReference>
<protein>
    <submittedName>
        <fullName evidence="3">Choline-sulfatase</fullName>
        <ecNumber evidence="3">3.1.6.6</ecNumber>
    </submittedName>
</protein>
<keyword evidence="4" id="KW-1185">Reference proteome</keyword>
<accession>A0A5C6F9G7</accession>
<gene>
    <name evidence="3" type="primary">betC_15</name>
    <name evidence="3" type="ORF">Poly51_30050</name>
</gene>
<proteinExistence type="predicted"/>
<dbReference type="PANTHER" id="PTHR43751">
    <property type="entry name" value="SULFATASE"/>
    <property type="match status" value="1"/>
</dbReference>
<comment type="caution">
    <text evidence="3">The sequence shown here is derived from an EMBL/GenBank/DDBJ whole genome shotgun (WGS) entry which is preliminary data.</text>
</comment>
<dbReference type="OrthoDB" id="9803751at2"/>
<feature type="chain" id="PRO_5022706961" evidence="1">
    <location>
        <begin position="24"/>
        <end position="465"/>
    </location>
</feature>
<sequence precursor="true">MKRSRVLLFLWSCGFVFATAAYAVEPRRQPDIVVYLADDLSAADVSSYGGTNIMTPAIDQLAEEGMSFDRAFVASPSCAVSRAALLTGLMPARNGAEENHSYPREDVPRLPKVLGELGYETAAFGKVAHLRSAVDYHFDTFDLKSDISDLRGTVRKFLENRTDDRPLALFVGVSDPHVPWPSESTVDPQSMTMPPQLLDTPRTRVQRSRYLQEVKNLDAYLAELRELTDKHMSDDKLFVLSSDHGAQFPFGKWTLYDEGIRVPLIVSRPGKIQAGSRTDAMVSWVDVFPTLIDIGGGDVPDDLDGRSFAPVLRGETDLHRDRIFTTHSGDRMMNVYLSRSVRTNRYKLIWNPHPEFAFTTHIDLLLRETSGDYFKEWMTAAKTDSHAADVLAHHHGRPEYELFDLEQDPHELNNLAGHAELASVEQALATELKQWIRDQGDGLTVFHEPLMLDAPETWVARPKAK</sequence>
<reference evidence="3 4" key="1">
    <citation type="submission" date="2019-02" db="EMBL/GenBank/DDBJ databases">
        <title>Deep-cultivation of Planctomycetes and their phenomic and genomic characterization uncovers novel biology.</title>
        <authorList>
            <person name="Wiegand S."/>
            <person name="Jogler M."/>
            <person name="Boedeker C."/>
            <person name="Pinto D."/>
            <person name="Vollmers J."/>
            <person name="Rivas-Marin E."/>
            <person name="Kohn T."/>
            <person name="Peeters S.H."/>
            <person name="Heuer A."/>
            <person name="Rast P."/>
            <person name="Oberbeckmann S."/>
            <person name="Bunk B."/>
            <person name="Jeske O."/>
            <person name="Meyerdierks A."/>
            <person name="Storesund J.E."/>
            <person name="Kallscheuer N."/>
            <person name="Luecker S."/>
            <person name="Lage O.M."/>
            <person name="Pohl T."/>
            <person name="Merkel B.J."/>
            <person name="Hornburger P."/>
            <person name="Mueller R.-W."/>
            <person name="Bruemmer F."/>
            <person name="Labrenz M."/>
            <person name="Spormann A.M."/>
            <person name="Op Den Camp H."/>
            <person name="Overmann J."/>
            <person name="Amann R."/>
            <person name="Jetten M.S.M."/>
            <person name="Mascher T."/>
            <person name="Medema M.H."/>
            <person name="Devos D.P."/>
            <person name="Kaster A.-K."/>
            <person name="Ovreas L."/>
            <person name="Rohde M."/>
            <person name="Galperin M.Y."/>
            <person name="Jogler C."/>
        </authorList>
    </citation>
    <scope>NUCLEOTIDE SEQUENCE [LARGE SCALE GENOMIC DNA]</scope>
    <source>
        <strain evidence="3 4">Poly51</strain>
    </source>
</reference>
<dbReference type="EC" id="3.1.6.6" evidence="3"/>
<feature type="signal peptide" evidence="1">
    <location>
        <begin position="1"/>
        <end position="23"/>
    </location>
</feature>
<dbReference type="AlphaFoldDB" id="A0A5C6F9G7"/>
<evidence type="ECO:0000256" key="1">
    <source>
        <dbReference type="SAM" id="SignalP"/>
    </source>
</evidence>
<dbReference type="CDD" id="cd16027">
    <property type="entry name" value="SGSH"/>
    <property type="match status" value="1"/>
</dbReference>
<dbReference type="Gene3D" id="3.40.720.10">
    <property type="entry name" value="Alkaline Phosphatase, subunit A"/>
    <property type="match status" value="1"/>
</dbReference>
<dbReference type="InterPro" id="IPR052701">
    <property type="entry name" value="GAG_Ulvan_Degrading_Sulfatases"/>
</dbReference>
<dbReference type="InterPro" id="IPR017850">
    <property type="entry name" value="Alkaline_phosphatase_core_sf"/>
</dbReference>
<dbReference type="SUPFAM" id="SSF53649">
    <property type="entry name" value="Alkaline phosphatase-like"/>
    <property type="match status" value="1"/>
</dbReference>
<keyword evidence="3" id="KW-0378">Hydrolase</keyword>
<organism evidence="3 4">
    <name type="scientific">Rubripirellula tenax</name>
    <dbReference type="NCBI Taxonomy" id="2528015"/>
    <lineage>
        <taxon>Bacteria</taxon>
        <taxon>Pseudomonadati</taxon>
        <taxon>Planctomycetota</taxon>
        <taxon>Planctomycetia</taxon>
        <taxon>Pirellulales</taxon>
        <taxon>Pirellulaceae</taxon>
        <taxon>Rubripirellula</taxon>
    </lineage>
</organism>
<evidence type="ECO:0000313" key="4">
    <source>
        <dbReference type="Proteomes" id="UP000318288"/>
    </source>
</evidence>
<feature type="domain" description="Sulfatase N-terminal" evidence="2">
    <location>
        <begin position="30"/>
        <end position="295"/>
    </location>
</feature>
<name>A0A5C6F9G7_9BACT</name>
<evidence type="ECO:0000259" key="2">
    <source>
        <dbReference type="Pfam" id="PF00884"/>
    </source>
</evidence>
<dbReference type="PANTHER" id="PTHR43751:SF1">
    <property type="entry name" value="SULFATASE ATSG-RELATED"/>
    <property type="match status" value="1"/>
</dbReference>
<dbReference type="InterPro" id="IPR000917">
    <property type="entry name" value="Sulfatase_N"/>
</dbReference>
<evidence type="ECO:0000313" key="3">
    <source>
        <dbReference type="EMBL" id="TWU57084.1"/>
    </source>
</evidence>
<dbReference type="GO" id="GO:0047753">
    <property type="term" value="F:choline-sulfatase activity"/>
    <property type="evidence" value="ECO:0007669"/>
    <property type="project" value="UniProtKB-EC"/>
</dbReference>